<evidence type="ECO:0000256" key="12">
    <source>
        <dbReference type="ARBA" id="ARBA00030849"/>
    </source>
</evidence>
<accession>A0A8H4RXN2</accession>
<evidence type="ECO:0000256" key="6">
    <source>
        <dbReference type="ARBA" id="ARBA00022438"/>
    </source>
</evidence>
<dbReference type="CDD" id="cd01087">
    <property type="entry name" value="Prolidase"/>
    <property type="match status" value="1"/>
</dbReference>
<evidence type="ECO:0000256" key="2">
    <source>
        <dbReference type="ARBA" id="ARBA00001936"/>
    </source>
</evidence>
<dbReference type="SUPFAM" id="SSF53092">
    <property type="entry name" value="Creatinase/prolidase N-terminal domain"/>
    <property type="match status" value="1"/>
</dbReference>
<evidence type="ECO:0000256" key="9">
    <source>
        <dbReference type="ARBA" id="ARBA00022801"/>
    </source>
</evidence>
<comment type="function">
    <text evidence="3">Catalyzes the removal of a penultimate prolyl residue from the N-termini of peptides.</text>
</comment>
<dbReference type="OrthoDB" id="10261878at2759"/>
<dbReference type="PROSITE" id="PS00491">
    <property type="entry name" value="PROLINE_PEPTIDASE"/>
    <property type="match status" value="1"/>
</dbReference>
<dbReference type="Pfam" id="PF00557">
    <property type="entry name" value="Peptidase_M24"/>
    <property type="match status" value="1"/>
</dbReference>
<dbReference type="GO" id="GO:0030145">
    <property type="term" value="F:manganese ion binding"/>
    <property type="evidence" value="ECO:0007669"/>
    <property type="project" value="InterPro"/>
</dbReference>
<dbReference type="InterPro" id="IPR036005">
    <property type="entry name" value="Creatinase/aminopeptidase-like"/>
</dbReference>
<evidence type="ECO:0000256" key="11">
    <source>
        <dbReference type="ARBA" id="ARBA00023211"/>
    </source>
</evidence>
<dbReference type="Gene3D" id="3.90.230.10">
    <property type="entry name" value="Creatinase/methionine aminopeptidase superfamily"/>
    <property type="match status" value="1"/>
</dbReference>
<dbReference type="Gene3D" id="3.40.350.10">
    <property type="entry name" value="Creatinase/prolidase N-terminal domain"/>
    <property type="match status" value="1"/>
</dbReference>
<evidence type="ECO:0000313" key="17">
    <source>
        <dbReference type="Proteomes" id="UP000566819"/>
    </source>
</evidence>
<sequence>MAQPSSNEADAQNEWAFTDEVEHDAILVDAVTKPKEKYPAKLHAQKVIKNLGSNEGIIYLPATPSMTYEDSDQEMLFRQRRYFYYLSGINYPNCAITYHIKGDVLIAWIPPQNVGSKVIFNGFNPTKEEIGAIADFDDVSNNSELEEYLGSFISNEKGKIYLLHNDQQPKFRQQVRRPNDQSSPYESVSLIRAMDSARVIKSLYEIEAIRKANDITTKAHFCVSEQAKQQAYGIIAGSGENASTLHYGANNEPLKGRQLVCLDAGSEWECYASDVTRTFPISGKWTKEAKEIYDIVEQMQEECIKMVKPGVNYLAIHMHAHEVATKGLLKLGILQNGTYDELFWSGISRAFFSHGLGHYVGLEVHDVGKYGALLYGAKGHRSDWTDIHLELLKSPEKASSVPLRQVLEPNMVITVEPGIYFSKYALEDVYLKDKDMAKYINKDLLAKYYPVGGVRIEDDLLVTEDGYENLTTTPKGDAALKIINEGKEKVVEERMKRGWFW</sequence>
<dbReference type="AlphaFoldDB" id="A0A8H4RXN2"/>
<evidence type="ECO:0000256" key="10">
    <source>
        <dbReference type="ARBA" id="ARBA00023049"/>
    </source>
</evidence>
<name>A0A8H4RXN2_9HELO</name>
<reference evidence="16 17" key="1">
    <citation type="submission" date="2020-03" db="EMBL/GenBank/DDBJ databases">
        <title>Draft Genome Sequence of Cudoniella acicularis.</title>
        <authorList>
            <person name="Buettner E."/>
            <person name="Kellner H."/>
        </authorList>
    </citation>
    <scope>NUCLEOTIDE SEQUENCE [LARGE SCALE GENOMIC DNA]</scope>
    <source>
        <strain evidence="16 17">DSM 108380</strain>
    </source>
</reference>
<protein>
    <recommendedName>
        <fullName evidence="5">Xaa-Pro aminopeptidase</fullName>
        <ecNumber evidence="5">3.4.11.9</ecNumber>
    </recommendedName>
    <alternativeName>
        <fullName evidence="12">Aminoacylproline aminopeptidase</fullName>
    </alternativeName>
    <alternativeName>
        <fullName evidence="13">Prolidase</fullName>
    </alternativeName>
</protein>
<evidence type="ECO:0000256" key="14">
    <source>
        <dbReference type="RuleBase" id="RU000590"/>
    </source>
</evidence>
<gene>
    <name evidence="16" type="ORF">G7Y89_g171</name>
</gene>
<evidence type="ECO:0000256" key="8">
    <source>
        <dbReference type="ARBA" id="ARBA00022723"/>
    </source>
</evidence>
<evidence type="ECO:0000256" key="7">
    <source>
        <dbReference type="ARBA" id="ARBA00022670"/>
    </source>
</evidence>
<keyword evidence="6" id="KW-0031">Aminopeptidase</keyword>
<dbReference type="Proteomes" id="UP000566819">
    <property type="component" value="Unassembled WGS sequence"/>
</dbReference>
<evidence type="ECO:0000256" key="3">
    <source>
        <dbReference type="ARBA" id="ARBA00002443"/>
    </source>
</evidence>
<dbReference type="InterPro" id="IPR001131">
    <property type="entry name" value="Peptidase_M24B_aminopep-P_CS"/>
</dbReference>
<dbReference type="GO" id="GO:0070006">
    <property type="term" value="F:metalloaminopeptidase activity"/>
    <property type="evidence" value="ECO:0007669"/>
    <property type="project" value="InterPro"/>
</dbReference>
<dbReference type="InterPro" id="IPR007865">
    <property type="entry name" value="Aminopep_P_N"/>
</dbReference>
<dbReference type="InterPro" id="IPR052433">
    <property type="entry name" value="X-Pro_dipept-like"/>
</dbReference>
<dbReference type="PANTHER" id="PTHR43226">
    <property type="entry name" value="XAA-PRO AMINOPEPTIDASE 3"/>
    <property type="match status" value="1"/>
</dbReference>
<organism evidence="16 17">
    <name type="scientific">Cudoniella acicularis</name>
    <dbReference type="NCBI Taxonomy" id="354080"/>
    <lineage>
        <taxon>Eukaryota</taxon>
        <taxon>Fungi</taxon>
        <taxon>Dikarya</taxon>
        <taxon>Ascomycota</taxon>
        <taxon>Pezizomycotina</taxon>
        <taxon>Leotiomycetes</taxon>
        <taxon>Helotiales</taxon>
        <taxon>Tricladiaceae</taxon>
        <taxon>Cudoniella</taxon>
    </lineage>
</organism>
<dbReference type="SMART" id="SM01011">
    <property type="entry name" value="AMP_N"/>
    <property type="match status" value="1"/>
</dbReference>
<evidence type="ECO:0000256" key="5">
    <source>
        <dbReference type="ARBA" id="ARBA00012574"/>
    </source>
</evidence>
<comment type="cofactor">
    <cofactor evidence="2">
        <name>Mn(2+)</name>
        <dbReference type="ChEBI" id="CHEBI:29035"/>
    </cofactor>
</comment>
<keyword evidence="17" id="KW-1185">Reference proteome</keyword>
<dbReference type="SUPFAM" id="SSF55920">
    <property type="entry name" value="Creatinase/aminopeptidase"/>
    <property type="match status" value="1"/>
</dbReference>
<keyword evidence="11" id="KW-0464">Manganese</keyword>
<comment type="catalytic activity">
    <reaction evidence="1">
        <text>Release of any N-terminal amino acid, including proline, that is linked to proline, even from a dipeptide or tripeptide.</text>
        <dbReference type="EC" id="3.4.11.9"/>
    </reaction>
</comment>
<dbReference type="InterPro" id="IPR000994">
    <property type="entry name" value="Pept_M24"/>
</dbReference>
<dbReference type="EMBL" id="JAAMPI010000006">
    <property type="protein sequence ID" value="KAF4637907.1"/>
    <property type="molecule type" value="Genomic_DNA"/>
</dbReference>
<evidence type="ECO:0000256" key="1">
    <source>
        <dbReference type="ARBA" id="ARBA00001424"/>
    </source>
</evidence>
<comment type="similarity">
    <text evidence="4 14">Belongs to the peptidase M24B family.</text>
</comment>
<dbReference type="InterPro" id="IPR029149">
    <property type="entry name" value="Creatin/AminoP/Spt16_N"/>
</dbReference>
<feature type="domain" description="Aminopeptidase P N-terminal" evidence="15">
    <location>
        <begin position="38"/>
        <end position="170"/>
    </location>
</feature>
<keyword evidence="10" id="KW-0482">Metalloprotease</keyword>
<evidence type="ECO:0000259" key="15">
    <source>
        <dbReference type="SMART" id="SM01011"/>
    </source>
</evidence>
<dbReference type="Pfam" id="PF05195">
    <property type="entry name" value="AMP_N"/>
    <property type="match status" value="1"/>
</dbReference>
<keyword evidence="9" id="KW-0378">Hydrolase</keyword>
<proteinExistence type="inferred from homology"/>
<comment type="caution">
    <text evidence="16">The sequence shown here is derived from an EMBL/GenBank/DDBJ whole genome shotgun (WGS) entry which is preliminary data.</text>
</comment>
<keyword evidence="8 14" id="KW-0479">Metal-binding</keyword>
<keyword evidence="7" id="KW-0645">Protease</keyword>
<evidence type="ECO:0000313" key="16">
    <source>
        <dbReference type="EMBL" id="KAF4637907.1"/>
    </source>
</evidence>
<evidence type="ECO:0000256" key="4">
    <source>
        <dbReference type="ARBA" id="ARBA00008766"/>
    </source>
</evidence>
<dbReference type="PANTHER" id="PTHR43226:SF3">
    <property type="entry name" value="XAA-PRO AMINOPEPTIDASE AN0832-RELATED"/>
    <property type="match status" value="1"/>
</dbReference>
<evidence type="ECO:0000256" key="13">
    <source>
        <dbReference type="ARBA" id="ARBA00032413"/>
    </source>
</evidence>
<dbReference type="GO" id="GO:0006508">
    <property type="term" value="P:proteolysis"/>
    <property type="evidence" value="ECO:0007669"/>
    <property type="project" value="UniProtKB-KW"/>
</dbReference>
<dbReference type="EC" id="3.4.11.9" evidence="5"/>